<dbReference type="GO" id="GO:0003677">
    <property type="term" value="F:DNA binding"/>
    <property type="evidence" value="ECO:0007669"/>
    <property type="project" value="UniProtKB-UniRule"/>
</dbReference>
<evidence type="ECO:0000313" key="9">
    <source>
        <dbReference type="Proteomes" id="UP000238634"/>
    </source>
</evidence>
<dbReference type="GO" id="GO:0006313">
    <property type="term" value="P:DNA transposition"/>
    <property type="evidence" value="ECO:0007669"/>
    <property type="project" value="UniProtKB-UniRule"/>
</dbReference>
<comment type="similarity">
    <text evidence="2 6">Belongs to the transposase mutator family.</text>
</comment>
<keyword evidence="5 6" id="KW-0233">DNA recombination</keyword>
<evidence type="ECO:0000256" key="3">
    <source>
        <dbReference type="ARBA" id="ARBA00022578"/>
    </source>
</evidence>
<dbReference type="PANTHER" id="PTHR33217:SF5">
    <property type="entry name" value="MUTATOR FAMILY TRANSPOSASE"/>
    <property type="match status" value="1"/>
</dbReference>
<dbReference type="PANTHER" id="PTHR33217">
    <property type="entry name" value="TRANSPOSASE FOR INSERTION SEQUENCE ELEMENT IS1081"/>
    <property type="match status" value="1"/>
</dbReference>
<dbReference type="Proteomes" id="UP000238634">
    <property type="component" value="Unassembled WGS sequence"/>
</dbReference>
<dbReference type="EMBL" id="PVWG01000111">
    <property type="protein sequence ID" value="PSB13959.1"/>
    <property type="molecule type" value="Genomic_DNA"/>
</dbReference>
<evidence type="ECO:0000256" key="7">
    <source>
        <dbReference type="SAM" id="MobiDB-lite"/>
    </source>
</evidence>
<evidence type="ECO:0000256" key="6">
    <source>
        <dbReference type="RuleBase" id="RU365089"/>
    </source>
</evidence>
<keyword evidence="6" id="KW-0814">Transposable element</keyword>
<keyword evidence="3 6" id="KW-0815">Transposition</keyword>
<dbReference type="STRING" id="1920490.GCA_001895925_00008"/>
<keyword evidence="4 6" id="KW-0238">DNA-binding</keyword>
<protein>
    <recommendedName>
        <fullName evidence="6">Mutator family transposase</fullName>
    </recommendedName>
</protein>
<dbReference type="OrthoDB" id="574417at2"/>
<accession>A0A2T1D0D5</accession>
<dbReference type="Pfam" id="PF00872">
    <property type="entry name" value="Transposase_mut"/>
    <property type="match status" value="1"/>
</dbReference>
<evidence type="ECO:0000256" key="2">
    <source>
        <dbReference type="ARBA" id="ARBA00010961"/>
    </source>
</evidence>
<proteinExistence type="inferred from homology"/>
<sequence length="122" mass="13898">MTFRPELIDELLKEYRNPEDLMGEGGIFKQLTKALIERCLTAELNTHLQQEQLEPVPASPKNRRNGHSQKTIKGEFGEAEIAIPRDRHGEFEPILIAKGQTRFNGFDDIAVFSSIKYNNSGR</sequence>
<dbReference type="AlphaFoldDB" id="A0A2T1D0D5"/>
<comment type="function">
    <text evidence="1 6">Required for the transposition of the insertion element.</text>
</comment>
<dbReference type="InterPro" id="IPR001207">
    <property type="entry name" value="Transposase_mutator"/>
</dbReference>
<gene>
    <name evidence="8" type="ORF">C7B65_26830</name>
</gene>
<evidence type="ECO:0000256" key="5">
    <source>
        <dbReference type="ARBA" id="ARBA00023172"/>
    </source>
</evidence>
<organism evidence="8 9">
    <name type="scientific">Phormidesmis priestleyi ULC007</name>
    <dbReference type="NCBI Taxonomy" id="1920490"/>
    <lineage>
        <taxon>Bacteria</taxon>
        <taxon>Bacillati</taxon>
        <taxon>Cyanobacteriota</taxon>
        <taxon>Cyanophyceae</taxon>
        <taxon>Leptolyngbyales</taxon>
        <taxon>Leptolyngbyaceae</taxon>
        <taxon>Phormidesmis</taxon>
    </lineage>
</organism>
<evidence type="ECO:0000256" key="4">
    <source>
        <dbReference type="ARBA" id="ARBA00023125"/>
    </source>
</evidence>
<evidence type="ECO:0000313" key="8">
    <source>
        <dbReference type="EMBL" id="PSB13959.1"/>
    </source>
</evidence>
<dbReference type="RefSeq" id="WP_073075373.1">
    <property type="nucleotide sequence ID" value="NZ_MPPI01000098.1"/>
</dbReference>
<reference evidence="8 9" key="2">
    <citation type="submission" date="2018-03" db="EMBL/GenBank/DDBJ databases">
        <title>The ancient ancestry and fast evolution of plastids.</title>
        <authorList>
            <person name="Moore K.R."/>
            <person name="Magnabosco C."/>
            <person name="Momper L."/>
            <person name="Gold D.A."/>
            <person name="Bosak T."/>
            <person name="Fournier G.P."/>
        </authorList>
    </citation>
    <scope>NUCLEOTIDE SEQUENCE [LARGE SCALE GENOMIC DNA]</scope>
    <source>
        <strain evidence="8 9">ULC007</strain>
    </source>
</reference>
<comment type="caution">
    <text evidence="8">The sequence shown here is derived from an EMBL/GenBank/DDBJ whole genome shotgun (WGS) entry which is preliminary data.</text>
</comment>
<keyword evidence="9" id="KW-1185">Reference proteome</keyword>
<feature type="region of interest" description="Disordered" evidence="7">
    <location>
        <begin position="48"/>
        <end position="79"/>
    </location>
</feature>
<evidence type="ECO:0000256" key="1">
    <source>
        <dbReference type="ARBA" id="ARBA00002190"/>
    </source>
</evidence>
<reference evidence="8 9" key="1">
    <citation type="submission" date="2018-02" db="EMBL/GenBank/DDBJ databases">
        <authorList>
            <person name="Cohen D.B."/>
            <person name="Kent A.D."/>
        </authorList>
    </citation>
    <scope>NUCLEOTIDE SEQUENCE [LARGE SCALE GENOMIC DNA]</scope>
    <source>
        <strain evidence="8 9">ULC007</strain>
    </source>
</reference>
<name>A0A2T1D0D5_9CYAN</name>
<dbReference type="GO" id="GO:0004803">
    <property type="term" value="F:transposase activity"/>
    <property type="evidence" value="ECO:0007669"/>
    <property type="project" value="UniProtKB-UniRule"/>
</dbReference>